<dbReference type="OrthoDB" id="6752799at2759"/>
<dbReference type="EC" id="2.6.1.1" evidence="4"/>
<keyword evidence="13" id="KW-0175">Coiled coil</keyword>
<dbReference type="Gene3D" id="3.40.640.10">
    <property type="entry name" value="Type I PLP-dependent aspartate aminotransferase-like (Major domain)"/>
    <property type="match status" value="1"/>
</dbReference>
<accession>A0A9P0JXT9</accession>
<keyword evidence="16" id="KW-1185">Reference proteome</keyword>
<evidence type="ECO:0000256" key="3">
    <source>
        <dbReference type="ARBA" id="ARBA00011738"/>
    </source>
</evidence>
<evidence type="ECO:0000313" key="15">
    <source>
        <dbReference type="EMBL" id="CAH1962272.1"/>
    </source>
</evidence>
<comment type="caution">
    <text evidence="15">The sequence shown here is derived from an EMBL/GenBank/DDBJ whole genome shotgun (WGS) entry which is preliminary data.</text>
</comment>
<evidence type="ECO:0000256" key="10">
    <source>
        <dbReference type="ARBA" id="ARBA00041746"/>
    </source>
</evidence>
<evidence type="ECO:0000313" key="16">
    <source>
        <dbReference type="Proteomes" id="UP001152888"/>
    </source>
</evidence>
<dbReference type="InterPro" id="IPR015422">
    <property type="entry name" value="PyrdxlP-dep_Trfase_small"/>
</dbReference>
<dbReference type="PRINTS" id="PR00799">
    <property type="entry name" value="TRANSAMINASE"/>
</dbReference>
<dbReference type="SUPFAM" id="SSF53383">
    <property type="entry name" value="PLP-dependent transferases"/>
    <property type="match status" value="1"/>
</dbReference>
<keyword evidence="7" id="KW-0663">Pyridoxal phosphate</keyword>
<feature type="coiled-coil region" evidence="13">
    <location>
        <begin position="131"/>
        <end position="162"/>
    </location>
</feature>
<organism evidence="15 16">
    <name type="scientific">Acanthoscelides obtectus</name>
    <name type="common">Bean weevil</name>
    <name type="synonym">Bruchus obtectus</name>
    <dbReference type="NCBI Taxonomy" id="200917"/>
    <lineage>
        <taxon>Eukaryota</taxon>
        <taxon>Metazoa</taxon>
        <taxon>Ecdysozoa</taxon>
        <taxon>Arthropoda</taxon>
        <taxon>Hexapoda</taxon>
        <taxon>Insecta</taxon>
        <taxon>Pterygota</taxon>
        <taxon>Neoptera</taxon>
        <taxon>Endopterygota</taxon>
        <taxon>Coleoptera</taxon>
        <taxon>Polyphaga</taxon>
        <taxon>Cucujiformia</taxon>
        <taxon>Chrysomeloidea</taxon>
        <taxon>Chrysomelidae</taxon>
        <taxon>Bruchinae</taxon>
        <taxon>Bruchini</taxon>
        <taxon>Acanthoscelides</taxon>
    </lineage>
</organism>
<keyword evidence="6" id="KW-0808">Transferase</keyword>
<dbReference type="PANTHER" id="PTHR11879">
    <property type="entry name" value="ASPARTATE AMINOTRANSFERASE"/>
    <property type="match status" value="1"/>
</dbReference>
<dbReference type="InterPro" id="IPR015421">
    <property type="entry name" value="PyrdxlP-dep_Trfase_major"/>
</dbReference>
<evidence type="ECO:0000256" key="1">
    <source>
        <dbReference type="ARBA" id="ARBA00001933"/>
    </source>
</evidence>
<evidence type="ECO:0000256" key="7">
    <source>
        <dbReference type="ARBA" id="ARBA00022898"/>
    </source>
</evidence>
<evidence type="ECO:0000256" key="5">
    <source>
        <dbReference type="ARBA" id="ARBA00022576"/>
    </source>
</evidence>
<evidence type="ECO:0000256" key="11">
    <source>
        <dbReference type="ARBA" id="ARBA00042867"/>
    </source>
</evidence>
<dbReference type="PANTHER" id="PTHR11879:SF22">
    <property type="entry name" value="ASPARTATE AMINOTRANSFERASE, MITOCHONDRIAL"/>
    <property type="match status" value="1"/>
</dbReference>
<dbReference type="Pfam" id="PF00155">
    <property type="entry name" value="Aminotran_1_2"/>
    <property type="match status" value="1"/>
</dbReference>
<evidence type="ECO:0000256" key="4">
    <source>
        <dbReference type="ARBA" id="ARBA00012753"/>
    </source>
</evidence>
<dbReference type="GO" id="GO:0004069">
    <property type="term" value="F:L-aspartate:2-oxoglutarate aminotransferase activity"/>
    <property type="evidence" value="ECO:0007669"/>
    <property type="project" value="UniProtKB-EC"/>
</dbReference>
<dbReference type="Gene3D" id="3.90.1150.10">
    <property type="entry name" value="Aspartate Aminotransferase, domain 1"/>
    <property type="match status" value="1"/>
</dbReference>
<keyword evidence="5" id="KW-0032">Aminotransferase</keyword>
<gene>
    <name evidence="15" type="ORF">ACAOBT_LOCUS4600</name>
</gene>
<evidence type="ECO:0000259" key="14">
    <source>
        <dbReference type="Pfam" id="PF00155"/>
    </source>
</evidence>
<evidence type="ECO:0000256" key="13">
    <source>
        <dbReference type="SAM" id="Coils"/>
    </source>
</evidence>
<dbReference type="Proteomes" id="UP001152888">
    <property type="component" value="Unassembled WGS sequence"/>
</dbReference>
<dbReference type="InterPro" id="IPR000796">
    <property type="entry name" value="Asp_trans"/>
</dbReference>
<sequence>MFFSGCGPDPTGADLTKEQWCELSEVIKKMKLYPLFDVSNQGLASGNIDDDSYAVRLFAEQGHSLAATQSFSRNMGLYSERAGLLTFIAHSQKETEAVQNNLERIVGLTTYGCPINGARMVTEVLGNGHIRKMWLQELKQMTDRLKAMRNALKENLEKAGSKHNWDHIVHQIGMFCLSKLTPKQVKKLTDDYHIYLPADGRISVAGLTTKNVQYVANAIHEVTK</sequence>
<feature type="domain" description="Aminotransferase class I/classII large" evidence="14">
    <location>
        <begin position="9"/>
        <end position="219"/>
    </location>
</feature>
<evidence type="ECO:0000256" key="12">
    <source>
        <dbReference type="ARBA" id="ARBA00042891"/>
    </source>
</evidence>
<evidence type="ECO:0000256" key="2">
    <source>
        <dbReference type="ARBA" id="ARBA00007441"/>
    </source>
</evidence>
<comment type="subunit">
    <text evidence="3">Homodimer.</text>
</comment>
<dbReference type="EMBL" id="CAKOFQ010006700">
    <property type="protein sequence ID" value="CAH1962272.1"/>
    <property type="molecule type" value="Genomic_DNA"/>
</dbReference>
<evidence type="ECO:0000256" key="6">
    <source>
        <dbReference type="ARBA" id="ARBA00022679"/>
    </source>
</evidence>
<dbReference type="InterPro" id="IPR015424">
    <property type="entry name" value="PyrdxlP-dep_Trfase"/>
</dbReference>
<name>A0A9P0JXT9_ACAOB</name>
<evidence type="ECO:0000256" key="9">
    <source>
        <dbReference type="ARBA" id="ARBA00041257"/>
    </source>
</evidence>
<dbReference type="InterPro" id="IPR004839">
    <property type="entry name" value="Aminotransferase_I/II_large"/>
</dbReference>
<evidence type="ECO:0000256" key="8">
    <source>
        <dbReference type="ARBA" id="ARBA00040891"/>
    </source>
</evidence>
<proteinExistence type="inferred from homology"/>
<dbReference type="AlphaFoldDB" id="A0A9P0JXT9"/>
<comment type="similarity">
    <text evidence="2">Belongs to the class-I pyridoxal-phosphate-dependent aminotransferase family.</text>
</comment>
<dbReference type="GO" id="GO:0006533">
    <property type="term" value="P:L-aspartate catabolic process"/>
    <property type="evidence" value="ECO:0007669"/>
    <property type="project" value="TreeGrafter"/>
</dbReference>
<comment type="cofactor">
    <cofactor evidence="1">
        <name>pyridoxal 5'-phosphate</name>
        <dbReference type="ChEBI" id="CHEBI:597326"/>
    </cofactor>
</comment>
<protein>
    <recommendedName>
        <fullName evidence="8">Aspartate aminotransferase, mitochondrial</fullName>
        <ecNumber evidence="4">2.6.1.1</ecNumber>
    </recommendedName>
    <alternativeName>
        <fullName evidence="9">Kynurenine aminotransferase 4</fullName>
    </alternativeName>
    <alternativeName>
        <fullName evidence="12">Kynurenine aminotransferase IV</fullName>
    </alternativeName>
    <alternativeName>
        <fullName evidence="11">Kynurenine--oxoglutarate transaminase 4</fullName>
    </alternativeName>
    <alternativeName>
        <fullName evidence="10">Kynurenine--oxoglutarate transaminase IV</fullName>
    </alternativeName>
</protein>
<dbReference type="GO" id="GO:0005739">
    <property type="term" value="C:mitochondrion"/>
    <property type="evidence" value="ECO:0007669"/>
    <property type="project" value="TreeGrafter"/>
</dbReference>
<dbReference type="GO" id="GO:0030170">
    <property type="term" value="F:pyridoxal phosphate binding"/>
    <property type="evidence" value="ECO:0007669"/>
    <property type="project" value="InterPro"/>
</dbReference>
<reference evidence="15" key="1">
    <citation type="submission" date="2022-03" db="EMBL/GenBank/DDBJ databases">
        <authorList>
            <person name="Sayadi A."/>
        </authorList>
    </citation>
    <scope>NUCLEOTIDE SEQUENCE</scope>
</reference>